<dbReference type="InterPro" id="IPR034660">
    <property type="entry name" value="DinB/YfiT-like"/>
</dbReference>
<dbReference type="OrthoDB" id="4548523at2"/>
<evidence type="ECO:0000313" key="1">
    <source>
        <dbReference type="EMBL" id="OXM49428.1"/>
    </source>
</evidence>
<comment type="caution">
    <text evidence="1">The sequence shown here is derived from an EMBL/GenBank/DDBJ whole genome shotgun (WGS) entry which is preliminary data.</text>
</comment>
<dbReference type="InterPro" id="IPR007061">
    <property type="entry name" value="MST-like"/>
</dbReference>
<protein>
    <submittedName>
        <fullName evidence="1">Mini-circle protein</fullName>
    </submittedName>
</protein>
<dbReference type="Proteomes" id="UP000215223">
    <property type="component" value="Unassembled WGS sequence"/>
</dbReference>
<accession>A0A229RRY4</accession>
<dbReference type="Pfam" id="PF04978">
    <property type="entry name" value="MST"/>
    <property type="match status" value="1"/>
</dbReference>
<reference evidence="1 2" key="1">
    <citation type="submission" date="2017-07" db="EMBL/GenBank/DDBJ databases">
        <title>Amycolatopsis thailandensis Genome sequencing and assembly.</title>
        <authorList>
            <person name="Kaur N."/>
            <person name="Mayilraj S."/>
        </authorList>
    </citation>
    <scope>NUCLEOTIDE SEQUENCE [LARGE SCALE GENOMIC DNA]</scope>
    <source>
        <strain evidence="1 2">JCM 16380</strain>
    </source>
</reference>
<keyword evidence="2" id="KW-1185">Reference proteome</keyword>
<proteinExistence type="predicted"/>
<dbReference type="SUPFAM" id="SSF109854">
    <property type="entry name" value="DinB/YfiT-like putative metalloenzymes"/>
    <property type="match status" value="1"/>
</dbReference>
<dbReference type="Gene3D" id="1.20.120.450">
    <property type="entry name" value="dinb family like domain"/>
    <property type="match status" value="1"/>
</dbReference>
<name>A0A229RRY4_9PSEU</name>
<organism evidence="1 2">
    <name type="scientific">Amycolatopsis thailandensis</name>
    <dbReference type="NCBI Taxonomy" id="589330"/>
    <lineage>
        <taxon>Bacteria</taxon>
        <taxon>Bacillati</taxon>
        <taxon>Actinomycetota</taxon>
        <taxon>Actinomycetes</taxon>
        <taxon>Pseudonocardiales</taxon>
        <taxon>Pseudonocardiaceae</taxon>
        <taxon>Amycolatopsis</taxon>
    </lineage>
</organism>
<dbReference type="AlphaFoldDB" id="A0A229RRY4"/>
<dbReference type="EMBL" id="NMQT01000112">
    <property type="protein sequence ID" value="OXM49428.1"/>
    <property type="molecule type" value="Genomic_DNA"/>
</dbReference>
<gene>
    <name evidence="1" type="ORF">CFP71_30525</name>
</gene>
<dbReference type="RefSeq" id="WP_093937413.1">
    <property type="nucleotide sequence ID" value="NZ_NMQT01000112.1"/>
</dbReference>
<sequence length="168" mass="18663">MTWSLPHITLGSERRLLEAMLDRNRAELVNAVRGLPEEDARRRLVASRTTPIGLLKHAAVAERIWFHHVLGGIPESECDGGTTPGDASFVVGDDETLTEVIAEFERASARSRVIAAGFDLDEIKIHPRVGDVSLRFVHLLLIEDFARHAGHGDILREQIEHPVARGDR</sequence>
<evidence type="ECO:0000313" key="2">
    <source>
        <dbReference type="Proteomes" id="UP000215223"/>
    </source>
</evidence>